<dbReference type="EMBL" id="JAHHIF010000001">
    <property type="protein sequence ID" value="MBW4543042.1"/>
    <property type="molecule type" value="Genomic_DNA"/>
</dbReference>
<name>A0A951U7S7_9CYAN</name>
<evidence type="ECO:0000313" key="2">
    <source>
        <dbReference type="Proteomes" id="UP000753908"/>
    </source>
</evidence>
<dbReference type="AlphaFoldDB" id="A0A951U7S7"/>
<gene>
    <name evidence="1" type="ORF">KME25_01125</name>
</gene>
<reference evidence="1" key="1">
    <citation type="submission" date="2021-05" db="EMBL/GenBank/DDBJ databases">
        <authorList>
            <person name="Pietrasiak N."/>
            <person name="Ward R."/>
            <person name="Stajich J.E."/>
            <person name="Kurbessoian T."/>
        </authorList>
    </citation>
    <scope>NUCLEOTIDE SEQUENCE</scope>
    <source>
        <strain evidence="1">CPER-KK1</strain>
    </source>
</reference>
<reference evidence="1" key="2">
    <citation type="journal article" date="2022" name="Microbiol. Resour. Announc.">
        <title>Metagenome Sequencing to Explore Phylogenomics of Terrestrial Cyanobacteria.</title>
        <authorList>
            <person name="Ward R.D."/>
            <person name="Stajich J.E."/>
            <person name="Johansen J.R."/>
            <person name="Huntemann M."/>
            <person name="Clum A."/>
            <person name="Foster B."/>
            <person name="Foster B."/>
            <person name="Roux S."/>
            <person name="Palaniappan K."/>
            <person name="Varghese N."/>
            <person name="Mukherjee S."/>
            <person name="Reddy T.B.K."/>
            <person name="Daum C."/>
            <person name="Copeland A."/>
            <person name="Chen I.A."/>
            <person name="Ivanova N.N."/>
            <person name="Kyrpides N.C."/>
            <person name="Shapiro N."/>
            <person name="Eloe-Fadrosh E.A."/>
            <person name="Pietrasiak N."/>
        </authorList>
    </citation>
    <scope>NUCLEOTIDE SEQUENCE</scope>
    <source>
        <strain evidence="1">CPER-KK1</strain>
    </source>
</reference>
<protein>
    <submittedName>
        <fullName evidence="1">Uncharacterized protein</fullName>
    </submittedName>
</protein>
<accession>A0A951U7S7</accession>
<dbReference type="Proteomes" id="UP000753908">
    <property type="component" value="Unassembled WGS sequence"/>
</dbReference>
<sequence length="73" mass="8490">MENTTDQDLCAVRSNFCNLAELFCNAICTGQITYREWYDLMTAPFNESFSIDDEDLITRLIYAVRQGRVKIIE</sequence>
<comment type="caution">
    <text evidence="1">The sequence shown here is derived from an EMBL/GenBank/DDBJ whole genome shotgun (WGS) entry which is preliminary data.</text>
</comment>
<organism evidence="1 2">
    <name type="scientific">Symplocastrum torsivum CPER-KK1</name>
    <dbReference type="NCBI Taxonomy" id="450513"/>
    <lineage>
        <taxon>Bacteria</taxon>
        <taxon>Bacillati</taxon>
        <taxon>Cyanobacteriota</taxon>
        <taxon>Cyanophyceae</taxon>
        <taxon>Oscillatoriophycideae</taxon>
        <taxon>Oscillatoriales</taxon>
        <taxon>Microcoleaceae</taxon>
        <taxon>Symplocastrum</taxon>
    </lineage>
</organism>
<evidence type="ECO:0000313" key="1">
    <source>
        <dbReference type="EMBL" id="MBW4543042.1"/>
    </source>
</evidence>
<proteinExistence type="predicted"/>